<gene>
    <name evidence="3" type="primary">LOC109478380</name>
</gene>
<dbReference type="KEGG" id="bbel:109478380"/>
<reference evidence="3" key="1">
    <citation type="submission" date="2025-08" db="UniProtKB">
        <authorList>
            <consortium name="RefSeq"/>
        </authorList>
    </citation>
    <scope>IDENTIFICATION</scope>
    <source>
        <tissue evidence="3">Gonad</tissue>
    </source>
</reference>
<dbReference type="RefSeq" id="XP_019635467.1">
    <property type="nucleotide sequence ID" value="XM_019779908.1"/>
</dbReference>
<feature type="region of interest" description="Disordered" evidence="1">
    <location>
        <begin position="90"/>
        <end position="117"/>
    </location>
</feature>
<organism evidence="2 3">
    <name type="scientific">Branchiostoma belcheri</name>
    <name type="common">Amphioxus</name>
    <dbReference type="NCBI Taxonomy" id="7741"/>
    <lineage>
        <taxon>Eukaryota</taxon>
        <taxon>Metazoa</taxon>
        <taxon>Chordata</taxon>
        <taxon>Cephalochordata</taxon>
        <taxon>Leptocardii</taxon>
        <taxon>Amphioxiformes</taxon>
        <taxon>Branchiostomatidae</taxon>
        <taxon>Branchiostoma</taxon>
    </lineage>
</organism>
<keyword evidence="2" id="KW-1185">Reference proteome</keyword>
<evidence type="ECO:0000256" key="1">
    <source>
        <dbReference type="SAM" id="MobiDB-lite"/>
    </source>
</evidence>
<accession>A0A6P4ZWX7</accession>
<name>A0A6P4ZWX7_BRABE</name>
<sequence length="771" mass="87220">MVDVCLCAVATVVLIVTVVLALSRLGYICINGHWQKALTTFLGYGLRSQKLQSRTNDGWHEISVPEQTSLQEQTQPDVIYANSSSFCNENPQDTADGGTSQKSVQSKTPSPEFNLIGQNDISTYTTELDGYRVSVERRSSNDAVSHNEKALCDPSGTGRSLAQNFFKRHDTEDSVPSTGTDMRCLVSESKNVHVLNVGPNSIVNYAAKETQEDALMEEELFPVLCVVQKPGAPANAARKRTHEPDPDTDCRVLLGVKCDVNSKELMALSFSHSLSKGIVGTDINDPTRNYLIDVDTITNVSTENQGIRSPSSQYWPLIPDPQERTLPRNVCGFWFQFLGPATTFEVRFCLRVAQMQTPYMSTDLQNPFDYRLVELVDQLDISVETRDVRRRRQKTESNCKRRRYSHVVDENTRNRWLTTAQTTVEKEKHTSKSVLPSLSRSERSGTCRSTVYDKIMGRLELLGEEGRWQEFDIFAGQLVKHFETRADTDLKTVVVLEQALAEYYKYNLTGAVSITKQALQTLRKERTQNTEMLIGRAYYLLSDVYQKDKKYGLAEKYMDLAKQVLSNFEIGEDTGETYYNKASLYAAMIANHSSPPSSLFDEVRENLELAICHWRQDMSSCPAHQRRAHIKLAAVLLDCASPQGRERTVSPQHVEAARRSINIVRTEFWEGMPKRSRCRFLLTESDVYFRQKSYALAQEKALEARDLAKSCRFNIEVDMADRRLECLAAVHHYLPACGTDRVLQDVIGSLSVDTDTREEDTFSEPDSEPLN</sequence>
<proteinExistence type="predicted"/>
<dbReference type="Gene3D" id="1.25.40.10">
    <property type="entry name" value="Tetratricopeptide repeat domain"/>
    <property type="match status" value="1"/>
</dbReference>
<dbReference type="Proteomes" id="UP000515135">
    <property type="component" value="Unplaced"/>
</dbReference>
<evidence type="ECO:0000313" key="3">
    <source>
        <dbReference type="RefSeq" id="XP_019635467.1"/>
    </source>
</evidence>
<dbReference type="OrthoDB" id="5975409at2759"/>
<dbReference type="InterPro" id="IPR011990">
    <property type="entry name" value="TPR-like_helical_dom_sf"/>
</dbReference>
<dbReference type="GeneID" id="109478380"/>
<protein>
    <submittedName>
        <fullName evidence="3">Uncharacterized protein LOC109478380 isoform X1</fullName>
    </submittedName>
</protein>
<dbReference type="AlphaFoldDB" id="A0A6P4ZWX7"/>
<evidence type="ECO:0000313" key="2">
    <source>
        <dbReference type="Proteomes" id="UP000515135"/>
    </source>
</evidence>